<sequence length="44" mass="4841">MNIQSDILAIMNDENVSLIVPEKKKELHMSWIMAAGLIVNAAMG</sequence>
<feature type="non-terminal residue" evidence="1">
    <location>
        <position position="1"/>
    </location>
</feature>
<proteinExistence type="predicted"/>
<dbReference type="EMBL" id="CAJOAZ010015167">
    <property type="protein sequence ID" value="CAF4289598.1"/>
    <property type="molecule type" value="Genomic_DNA"/>
</dbReference>
<evidence type="ECO:0000313" key="1">
    <source>
        <dbReference type="EMBL" id="CAF4289598.1"/>
    </source>
</evidence>
<evidence type="ECO:0000313" key="2">
    <source>
        <dbReference type="Proteomes" id="UP000663844"/>
    </source>
</evidence>
<reference evidence="1" key="1">
    <citation type="submission" date="2021-02" db="EMBL/GenBank/DDBJ databases">
        <authorList>
            <person name="Nowell W R."/>
        </authorList>
    </citation>
    <scope>NUCLEOTIDE SEQUENCE</scope>
</reference>
<comment type="caution">
    <text evidence="1">The sequence shown here is derived from an EMBL/GenBank/DDBJ whole genome shotgun (WGS) entry which is preliminary data.</text>
</comment>
<protein>
    <submittedName>
        <fullName evidence="1">Uncharacterized protein</fullName>
    </submittedName>
</protein>
<organism evidence="1 2">
    <name type="scientific">Adineta steineri</name>
    <dbReference type="NCBI Taxonomy" id="433720"/>
    <lineage>
        <taxon>Eukaryota</taxon>
        <taxon>Metazoa</taxon>
        <taxon>Spiralia</taxon>
        <taxon>Gnathifera</taxon>
        <taxon>Rotifera</taxon>
        <taxon>Eurotatoria</taxon>
        <taxon>Bdelloidea</taxon>
        <taxon>Adinetida</taxon>
        <taxon>Adinetidae</taxon>
        <taxon>Adineta</taxon>
    </lineage>
</organism>
<gene>
    <name evidence="1" type="ORF">OXD698_LOCUS45518</name>
</gene>
<dbReference type="AlphaFoldDB" id="A0A820H5N8"/>
<dbReference type="Proteomes" id="UP000663844">
    <property type="component" value="Unassembled WGS sequence"/>
</dbReference>
<name>A0A820H5N8_9BILA</name>
<accession>A0A820H5N8</accession>